<evidence type="ECO:0000313" key="1">
    <source>
        <dbReference type="EMBL" id="KAA8651491.1"/>
    </source>
</evidence>
<proteinExistence type="predicted"/>
<evidence type="ECO:0000313" key="2">
    <source>
        <dbReference type="Proteomes" id="UP000324241"/>
    </source>
</evidence>
<protein>
    <submittedName>
        <fullName evidence="1">Uncharacterized protein</fullName>
    </submittedName>
</protein>
<accession>A0A5M9MWI7</accession>
<dbReference type="Proteomes" id="UP000324241">
    <property type="component" value="Unassembled WGS sequence"/>
</dbReference>
<reference evidence="1 2" key="1">
    <citation type="submission" date="2019-08" db="EMBL/GenBank/DDBJ databases">
        <title>The genome sequence of a newly discovered highly antifungal drug resistant Aspergillus species, Aspergillus tanneri NIH 1004.</title>
        <authorList>
            <person name="Mounaud S."/>
            <person name="Singh I."/>
            <person name="Joardar V."/>
            <person name="Pakala S."/>
            <person name="Pakala S."/>
            <person name="Venepally P."/>
            <person name="Chung J.K."/>
            <person name="Losada L."/>
            <person name="Nierman W.C."/>
        </authorList>
    </citation>
    <scope>NUCLEOTIDE SEQUENCE [LARGE SCALE GENOMIC DNA]</scope>
    <source>
        <strain evidence="1 2">NIH1004</strain>
    </source>
</reference>
<name>A0A5M9MWI7_9EURO</name>
<dbReference type="GeneID" id="54323081"/>
<organism evidence="1 2">
    <name type="scientific">Aspergillus tanneri</name>
    <dbReference type="NCBI Taxonomy" id="1220188"/>
    <lineage>
        <taxon>Eukaryota</taxon>
        <taxon>Fungi</taxon>
        <taxon>Dikarya</taxon>
        <taxon>Ascomycota</taxon>
        <taxon>Pezizomycotina</taxon>
        <taxon>Eurotiomycetes</taxon>
        <taxon>Eurotiomycetidae</taxon>
        <taxon>Eurotiales</taxon>
        <taxon>Aspergillaceae</taxon>
        <taxon>Aspergillus</taxon>
        <taxon>Aspergillus subgen. Circumdati</taxon>
    </lineage>
</organism>
<sequence length="172" mass="19032">MSRPHQQFSSKTGFSAEIAPITEVSCLFLIRMKHTGRHHLDPIPKWGIGKLHEKRNKEITGYLHLEGVSSVVEMQRRKRCIDWPVRDSHVHAESRQDLLSNVRRTGEDPGPAGQGPGYCHLGQGSVFHAKYERHAHIAVVVVVDLSETQIKSIAAGVKLTGEHALDQPAGGV</sequence>
<gene>
    <name evidence="1" type="ORF">ATNIH1004_000379</name>
</gene>
<comment type="caution">
    <text evidence="1">The sequence shown here is derived from an EMBL/GenBank/DDBJ whole genome shotgun (WGS) entry which is preliminary data.</text>
</comment>
<dbReference type="AlphaFoldDB" id="A0A5M9MWI7"/>
<dbReference type="RefSeq" id="XP_033430852.1">
    <property type="nucleotide sequence ID" value="XM_033565095.1"/>
</dbReference>
<dbReference type="EMBL" id="QUQM01000002">
    <property type="protein sequence ID" value="KAA8651491.1"/>
    <property type="molecule type" value="Genomic_DNA"/>
</dbReference>